<dbReference type="GeneID" id="112493652"/>
<sequence>MKASPNHLAQFKEKKTEDVIFFGVTRSTASSFTPDVPDKFVVLQLHLTVRLIPDVHNSSPETNASYQGFNYIRINTSSVLVLLRSYSYKTIRAYIKKMRISSFLKIFSNDFTNTRGRGMPRVHQATGLRGHSMNS</sequence>
<dbReference type="Proteomes" id="UP000694920">
    <property type="component" value="Unplaced"/>
</dbReference>
<name>A0AAJ7R7M3_CEPCN</name>
<dbReference type="RefSeq" id="XP_024935768.1">
    <property type="nucleotide sequence ID" value="XM_025080000.1"/>
</dbReference>
<reference evidence="2" key="1">
    <citation type="submission" date="2025-08" db="UniProtKB">
        <authorList>
            <consortium name="RefSeq"/>
        </authorList>
    </citation>
    <scope>IDENTIFICATION</scope>
</reference>
<evidence type="ECO:0000313" key="1">
    <source>
        <dbReference type="Proteomes" id="UP000694920"/>
    </source>
</evidence>
<organism evidence="1 2">
    <name type="scientific">Cephus cinctus</name>
    <name type="common">Wheat stem sawfly</name>
    <dbReference type="NCBI Taxonomy" id="211228"/>
    <lineage>
        <taxon>Eukaryota</taxon>
        <taxon>Metazoa</taxon>
        <taxon>Ecdysozoa</taxon>
        <taxon>Arthropoda</taxon>
        <taxon>Hexapoda</taxon>
        <taxon>Insecta</taxon>
        <taxon>Pterygota</taxon>
        <taxon>Neoptera</taxon>
        <taxon>Endopterygota</taxon>
        <taxon>Hymenoptera</taxon>
        <taxon>Cephoidea</taxon>
        <taxon>Cephidae</taxon>
        <taxon>Cephus</taxon>
    </lineage>
</organism>
<keyword evidence="1" id="KW-1185">Reference proteome</keyword>
<dbReference type="KEGG" id="ccin:112493652"/>
<proteinExistence type="predicted"/>
<protein>
    <submittedName>
        <fullName evidence="2">Uncharacterized protein LOC112493652 isoform X1</fullName>
    </submittedName>
</protein>
<dbReference type="AlphaFoldDB" id="A0AAJ7R7M3"/>
<gene>
    <name evidence="2" type="primary">LOC112493652</name>
</gene>
<evidence type="ECO:0000313" key="2">
    <source>
        <dbReference type="RefSeq" id="XP_024935768.1"/>
    </source>
</evidence>
<accession>A0AAJ7R7M3</accession>